<dbReference type="AlphaFoldDB" id="A0A1P8KBM9"/>
<dbReference type="Proteomes" id="UP000186110">
    <property type="component" value="Chromosome"/>
</dbReference>
<dbReference type="GO" id="GO:0003700">
    <property type="term" value="F:DNA-binding transcription factor activity"/>
    <property type="evidence" value="ECO:0007669"/>
    <property type="project" value="TreeGrafter"/>
</dbReference>
<dbReference type="STRING" id="1484693.RS694_13370"/>
<dbReference type="GO" id="GO:0003677">
    <property type="term" value="F:DNA binding"/>
    <property type="evidence" value="ECO:0007669"/>
    <property type="project" value="UniProtKB-KW"/>
</dbReference>
<protein>
    <recommendedName>
        <fullName evidence="4">DNA-binding protein</fullName>
    </recommendedName>
</protein>
<dbReference type="PANTHER" id="PTHR33221:SF5">
    <property type="entry name" value="HTH-TYPE TRANSCRIPTIONAL REGULATOR ISCR"/>
    <property type="match status" value="1"/>
</dbReference>
<dbReference type="PROSITE" id="PS01332">
    <property type="entry name" value="HTH_RRF2_1"/>
    <property type="match status" value="1"/>
</dbReference>
<dbReference type="GO" id="GO:0005829">
    <property type="term" value="C:cytosol"/>
    <property type="evidence" value="ECO:0007669"/>
    <property type="project" value="TreeGrafter"/>
</dbReference>
<dbReference type="RefSeq" id="WP_029708675.1">
    <property type="nucleotide sequence ID" value="NZ_CP019239.1"/>
</dbReference>
<sequence>MRLSTRGRFAITALIDLALREDRLPVPLVDLALQYHISLSYLEQVFAKLRQAGIVESTRGPGGGYSLGVRGDRISVADIIAAIEDDSPAAETPADRGPSFDFTEDLWNNLHTALMEHMKSISLRSLALEQKAKGFKSIERKYIKKKVAAKPQTRPVHNNTPNSVFAWNGAWPISK</sequence>
<dbReference type="eggNOG" id="COG1959">
    <property type="taxonomic scope" value="Bacteria"/>
</dbReference>
<dbReference type="NCBIfam" id="TIGR00738">
    <property type="entry name" value="rrf2_super"/>
    <property type="match status" value="1"/>
</dbReference>
<keyword evidence="1" id="KW-0238">DNA-binding</keyword>
<dbReference type="InterPro" id="IPR030489">
    <property type="entry name" value="TR_Rrf2-type_CS"/>
</dbReference>
<evidence type="ECO:0000256" key="1">
    <source>
        <dbReference type="ARBA" id="ARBA00023125"/>
    </source>
</evidence>
<dbReference type="Pfam" id="PF02082">
    <property type="entry name" value="Rrf2"/>
    <property type="match status" value="1"/>
</dbReference>
<dbReference type="InterPro" id="IPR000944">
    <property type="entry name" value="Tscrpt_reg_Rrf2"/>
</dbReference>
<evidence type="ECO:0008006" key="4">
    <source>
        <dbReference type="Google" id="ProtNLM"/>
    </source>
</evidence>
<dbReference type="InterPro" id="IPR036388">
    <property type="entry name" value="WH-like_DNA-bd_sf"/>
</dbReference>
<dbReference type="Gene3D" id="1.10.10.10">
    <property type="entry name" value="Winged helix-like DNA-binding domain superfamily/Winged helix DNA-binding domain"/>
    <property type="match status" value="1"/>
</dbReference>
<gene>
    <name evidence="2" type="ORF">RS694_13370</name>
</gene>
<dbReference type="EMBL" id="CP019239">
    <property type="protein sequence ID" value="APW43423.1"/>
    <property type="molecule type" value="Genomic_DNA"/>
</dbReference>
<dbReference type="InterPro" id="IPR036390">
    <property type="entry name" value="WH_DNA-bd_sf"/>
</dbReference>
<dbReference type="KEGG" id="rsb:RS694_13370"/>
<reference evidence="2 3" key="1">
    <citation type="submission" date="2017-01" db="EMBL/GenBank/DDBJ databases">
        <authorList>
            <person name="Mah S.A."/>
            <person name="Swanson W.J."/>
            <person name="Moy G.W."/>
            <person name="Vacquier V.D."/>
        </authorList>
    </citation>
    <scope>NUCLEOTIDE SEQUENCE [LARGE SCALE GENOMIC DNA]</scope>
    <source>
        <strain evidence="2 3">DSM 22694</strain>
    </source>
</reference>
<evidence type="ECO:0000313" key="2">
    <source>
        <dbReference type="EMBL" id="APW43423.1"/>
    </source>
</evidence>
<dbReference type="PANTHER" id="PTHR33221">
    <property type="entry name" value="WINGED HELIX-TURN-HELIX TRANSCRIPTIONAL REGULATOR, RRF2 FAMILY"/>
    <property type="match status" value="1"/>
</dbReference>
<organism evidence="2 3">
    <name type="scientific">Rhodoferax saidenbachensis</name>
    <dbReference type="NCBI Taxonomy" id="1484693"/>
    <lineage>
        <taxon>Bacteria</taxon>
        <taxon>Pseudomonadati</taxon>
        <taxon>Pseudomonadota</taxon>
        <taxon>Betaproteobacteria</taxon>
        <taxon>Burkholderiales</taxon>
        <taxon>Comamonadaceae</taxon>
        <taxon>Rhodoferax</taxon>
    </lineage>
</organism>
<keyword evidence="3" id="KW-1185">Reference proteome</keyword>
<evidence type="ECO:0000313" key="3">
    <source>
        <dbReference type="Proteomes" id="UP000186110"/>
    </source>
</evidence>
<name>A0A1P8KBM9_9BURK</name>
<dbReference type="PROSITE" id="PS51197">
    <property type="entry name" value="HTH_RRF2_2"/>
    <property type="match status" value="1"/>
</dbReference>
<accession>A0A1P8KBM9</accession>
<dbReference type="SUPFAM" id="SSF46785">
    <property type="entry name" value="Winged helix' DNA-binding domain"/>
    <property type="match status" value="1"/>
</dbReference>
<proteinExistence type="predicted"/>